<evidence type="ECO:0000313" key="15">
    <source>
        <dbReference type="Proteomes" id="UP000215196"/>
    </source>
</evidence>
<dbReference type="Gene3D" id="2.170.130.10">
    <property type="entry name" value="TonB-dependent receptor, plug domain"/>
    <property type="match status" value="1"/>
</dbReference>
<keyword evidence="8 14" id="KW-0675">Receptor</keyword>
<evidence type="ECO:0000256" key="6">
    <source>
        <dbReference type="ARBA" id="ARBA00023077"/>
    </source>
</evidence>
<protein>
    <submittedName>
        <fullName evidence="14">Probable TonB-dependent receptor NMB0964</fullName>
    </submittedName>
</protein>
<gene>
    <name evidence="14" type="ORF">SAMEA4412677_01156</name>
</gene>
<reference evidence="14 15" key="1">
    <citation type="submission" date="2017-06" db="EMBL/GenBank/DDBJ databases">
        <authorList>
            <consortium name="Pathogen Informatics"/>
        </authorList>
    </citation>
    <scope>NUCLEOTIDE SEQUENCE [LARGE SCALE GENOMIC DNA]</scope>
    <source>
        <strain evidence="14 15">NCTC13490</strain>
    </source>
</reference>
<dbReference type="Pfam" id="PF13620">
    <property type="entry name" value="CarboxypepD_reg"/>
    <property type="match status" value="1"/>
</dbReference>
<dbReference type="PROSITE" id="PS52016">
    <property type="entry name" value="TONB_DEPENDENT_REC_3"/>
    <property type="match status" value="1"/>
</dbReference>
<evidence type="ECO:0000256" key="5">
    <source>
        <dbReference type="ARBA" id="ARBA00022729"/>
    </source>
</evidence>
<dbReference type="EMBL" id="LT906465">
    <property type="protein sequence ID" value="SNV42848.1"/>
    <property type="molecule type" value="Genomic_DNA"/>
</dbReference>
<dbReference type="SUPFAM" id="SSF49452">
    <property type="entry name" value="Starch-binding domain-like"/>
    <property type="match status" value="1"/>
</dbReference>
<dbReference type="InterPro" id="IPR013784">
    <property type="entry name" value="Carb-bd-like_fold"/>
</dbReference>
<comment type="similarity">
    <text evidence="10 11">Belongs to the TonB-dependent receptor family.</text>
</comment>
<evidence type="ECO:0000256" key="8">
    <source>
        <dbReference type="ARBA" id="ARBA00023170"/>
    </source>
</evidence>
<sequence>MKLLLNFVCFLVGITLFNAQKTYTVSGTVQDFHDKTFLKDARVTIGEKSTITDAQGRFTIRGISEGKHNLAAMHPACEPFSEVIEVSENLHITLSLEHHIHDIETVALHRRQTSAGLTTVKTLDHSTIARNSTENLGNILQRISGVSTLKTGNSISKPVIHGLYGSRISIINNGVRMAEQEWGVEHAPSIETTNFERINVIKGSGTLKYSGDAAGGVVVLEPKIFPARDSIMGEVLISGISNGRGAKVGADLAKIWQNRWFVHGAGTYQKLGDLYIPHHTLQNTGTEEHSMNFSFGNRNFVQGFEASYSGISQNFGIFRGSHLGGPEDFYNAVAKGNSVAYYDDFRYKITNPKQEVSHHIAKLEAYKRFYGFGKLSFHYSFQLNNRKEYDLRRGELNDLPSMDLRLITHQAKLEHLIEREKWQLESGISGALQDNYPNPATQARRLIPDYYRYDAGLFSVFQYRFSKKLNAEFGARYDFNRYDAYKYYDENEWERRFENLFSNFVIKRSGSRVLTRPVLDFHNISANAGIKYRPGQNWDLSVNVSRASRTPNAAELFADGLHHSAAIIERGDLSIRKEEVYHFSLSAKGRIPVLKGLEVEINPYLMTSDNFINQVPTGIQNSNRGIFMIWDYLQTKARIYGVDADLELNFTDNFKWNSQVSALRGDDLKNDEPLILMMPLNFKNSLEFSLGKPSKLYFTLENETFLKQNHFPVRNVNLDLIESGQLVTRTLDTSTPPAGYSVFNAAAGMDVFRNFNVNFRINNLLNTEYRDYLNRLRFFAPELGRSLILTLKYNF</sequence>
<evidence type="ECO:0000256" key="1">
    <source>
        <dbReference type="ARBA" id="ARBA00004571"/>
    </source>
</evidence>
<evidence type="ECO:0000256" key="11">
    <source>
        <dbReference type="RuleBase" id="RU003357"/>
    </source>
</evidence>
<evidence type="ECO:0000256" key="10">
    <source>
        <dbReference type="PROSITE-ProRule" id="PRU01360"/>
    </source>
</evidence>
<dbReference type="GO" id="GO:0009279">
    <property type="term" value="C:cell outer membrane"/>
    <property type="evidence" value="ECO:0007669"/>
    <property type="project" value="UniProtKB-SubCell"/>
</dbReference>
<evidence type="ECO:0000256" key="3">
    <source>
        <dbReference type="ARBA" id="ARBA00022452"/>
    </source>
</evidence>
<proteinExistence type="inferred from homology"/>
<dbReference type="SUPFAM" id="SSF56935">
    <property type="entry name" value="Porins"/>
    <property type="match status" value="1"/>
</dbReference>
<comment type="subcellular location">
    <subcellularLocation>
        <location evidence="1 10">Cell outer membrane</location>
        <topology evidence="1 10">Multi-pass membrane protein</topology>
    </subcellularLocation>
</comment>
<dbReference type="Proteomes" id="UP000215196">
    <property type="component" value="Chromosome 1"/>
</dbReference>
<dbReference type="GO" id="GO:0044718">
    <property type="term" value="P:siderophore transmembrane transport"/>
    <property type="evidence" value="ECO:0007669"/>
    <property type="project" value="TreeGrafter"/>
</dbReference>
<dbReference type="AlphaFoldDB" id="A0A239X9X5"/>
<dbReference type="GO" id="GO:0015344">
    <property type="term" value="F:siderophore uptake transmembrane transporter activity"/>
    <property type="evidence" value="ECO:0007669"/>
    <property type="project" value="TreeGrafter"/>
</dbReference>
<accession>A0A239X9X5</accession>
<dbReference type="InterPro" id="IPR036942">
    <property type="entry name" value="Beta-barrel_TonB_sf"/>
</dbReference>
<keyword evidence="2 10" id="KW-0813">Transport</keyword>
<evidence type="ECO:0000256" key="4">
    <source>
        <dbReference type="ARBA" id="ARBA00022692"/>
    </source>
</evidence>
<dbReference type="Gene3D" id="2.60.40.1120">
    <property type="entry name" value="Carboxypeptidase-like, regulatory domain"/>
    <property type="match status" value="1"/>
</dbReference>
<evidence type="ECO:0000256" key="7">
    <source>
        <dbReference type="ARBA" id="ARBA00023136"/>
    </source>
</evidence>
<name>A0A239X9X5_9FLAO</name>
<dbReference type="InterPro" id="IPR012910">
    <property type="entry name" value="Plug_dom"/>
</dbReference>
<keyword evidence="4 10" id="KW-0812">Transmembrane</keyword>
<evidence type="ECO:0000259" key="13">
    <source>
        <dbReference type="Pfam" id="PF07715"/>
    </source>
</evidence>
<keyword evidence="7 10" id="KW-0472">Membrane</keyword>
<keyword evidence="6 11" id="KW-0798">TonB box</keyword>
<dbReference type="RefSeq" id="WP_095071319.1">
    <property type="nucleotide sequence ID" value="NZ_LT906465.1"/>
</dbReference>
<dbReference type="Pfam" id="PF00593">
    <property type="entry name" value="TonB_dep_Rec_b-barrel"/>
    <property type="match status" value="1"/>
</dbReference>
<evidence type="ECO:0000256" key="9">
    <source>
        <dbReference type="ARBA" id="ARBA00023237"/>
    </source>
</evidence>
<dbReference type="InterPro" id="IPR037066">
    <property type="entry name" value="Plug_dom_sf"/>
</dbReference>
<keyword evidence="9 10" id="KW-0998">Cell outer membrane</keyword>
<dbReference type="KEGG" id="ctak:4412677_01156"/>
<feature type="domain" description="TonB-dependent receptor-like beta-barrel" evidence="12">
    <location>
        <begin position="328"/>
        <end position="764"/>
    </location>
</feature>
<dbReference type="InterPro" id="IPR039426">
    <property type="entry name" value="TonB-dep_rcpt-like"/>
</dbReference>
<evidence type="ECO:0000313" key="14">
    <source>
        <dbReference type="EMBL" id="SNV42848.1"/>
    </source>
</evidence>
<dbReference type="Gene3D" id="2.40.170.20">
    <property type="entry name" value="TonB-dependent receptor, beta-barrel domain"/>
    <property type="match status" value="1"/>
</dbReference>
<dbReference type="Pfam" id="PF07715">
    <property type="entry name" value="Plug"/>
    <property type="match status" value="1"/>
</dbReference>
<feature type="domain" description="TonB-dependent receptor plug" evidence="13">
    <location>
        <begin position="119"/>
        <end position="217"/>
    </location>
</feature>
<dbReference type="PANTHER" id="PTHR30069">
    <property type="entry name" value="TONB-DEPENDENT OUTER MEMBRANE RECEPTOR"/>
    <property type="match status" value="1"/>
</dbReference>
<keyword evidence="15" id="KW-1185">Reference proteome</keyword>
<keyword evidence="5" id="KW-0732">Signal</keyword>
<evidence type="ECO:0000256" key="2">
    <source>
        <dbReference type="ARBA" id="ARBA00022448"/>
    </source>
</evidence>
<dbReference type="GO" id="GO:0030246">
    <property type="term" value="F:carbohydrate binding"/>
    <property type="evidence" value="ECO:0007669"/>
    <property type="project" value="InterPro"/>
</dbReference>
<evidence type="ECO:0000259" key="12">
    <source>
        <dbReference type="Pfam" id="PF00593"/>
    </source>
</evidence>
<organism evidence="14 15">
    <name type="scientific">Chryseobacterium taklimakanense</name>
    <dbReference type="NCBI Taxonomy" id="536441"/>
    <lineage>
        <taxon>Bacteria</taxon>
        <taxon>Pseudomonadati</taxon>
        <taxon>Bacteroidota</taxon>
        <taxon>Flavobacteriia</taxon>
        <taxon>Flavobacteriales</taxon>
        <taxon>Weeksellaceae</taxon>
        <taxon>Chryseobacterium group</taxon>
        <taxon>Chryseobacterium</taxon>
    </lineage>
</organism>
<dbReference type="InterPro" id="IPR000531">
    <property type="entry name" value="Beta-barrel_TonB"/>
</dbReference>
<keyword evidence="3 10" id="KW-1134">Transmembrane beta strand</keyword>
<dbReference type="PANTHER" id="PTHR30069:SF29">
    <property type="entry name" value="HEMOGLOBIN AND HEMOGLOBIN-HAPTOGLOBIN-BINDING PROTEIN 1-RELATED"/>
    <property type="match status" value="1"/>
</dbReference>